<feature type="non-terminal residue" evidence="2">
    <location>
        <position position="36"/>
    </location>
</feature>
<dbReference type="Proteomes" id="UP000265520">
    <property type="component" value="Unassembled WGS sequence"/>
</dbReference>
<comment type="caution">
    <text evidence="2">The sequence shown here is derived from an EMBL/GenBank/DDBJ whole genome shotgun (WGS) entry which is preliminary data.</text>
</comment>
<dbReference type="EMBL" id="LXQA010609845">
    <property type="protein sequence ID" value="MCI61961.1"/>
    <property type="molecule type" value="Genomic_DNA"/>
</dbReference>
<evidence type="ECO:0000256" key="1">
    <source>
        <dbReference type="SAM" id="MobiDB-lite"/>
    </source>
</evidence>
<evidence type="ECO:0000313" key="3">
    <source>
        <dbReference type="Proteomes" id="UP000265520"/>
    </source>
</evidence>
<keyword evidence="3" id="KW-1185">Reference proteome</keyword>
<dbReference type="AlphaFoldDB" id="A0A392TLC3"/>
<feature type="compositionally biased region" description="Basic and acidic residues" evidence="1">
    <location>
        <begin position="21"/>
        <end position="36"/>
    </location>
</feature>
<protein>
    <submittedName>
        <fullName evidence="2">Uncharacterized protein</fullName>
    </submittedName>
</protein>
<organism evidence="2 3">
    <name type="scientific">Trifolium medium</name>
    <dbReference type="NCBI Taxonomy" id="97028"/>
    <lineage>
        <taxon>Eukaryota</taxon>
        <taxon>Viridiplantae</taxon>
        <taxon>Streptophyta</taxon>
        <taxon>Embryophyta</taxon>
        <taxon>Tracheophyta</taxon>
        <taxon>Spermatophyta</taxon>
        <taxon>Magnoliopsida</taxon>
        <taxon>eudicotyledons</taxon>
        <taxon>Gunneridae</taxon>
        <taxon>Pentapetalae</taxon>
        <taxon>rosids</taxon>
        <taxon>fabids</taxon>
        <taxon>Fabales</taxon>
        <taxon>Fabaceae</taxon>
        <taxon>Papilionoideae</taxon>
        <taxon>50 kb inversion clade</taxon>
        <taxon>NPAAA clade</taxon>
        <taxon>Hologalegina</taxon>
        <taxon>IRL clade</taxon>
        <taxon>Trifolieae</taxon>
        <taxon>Trifolium</taxon>
    </lineage>
</organism>
<proteinExistence type="predicted"/>
<name>A0A392TLC3_9FABA</name>
<reference evidence="2 3" key="1">
    <citation type="journal article" date="2018" name="Front. Plant Sci.">
        <title>Red Clover (Trifolium pratense) and Zigzag Clover (T. medium) - A Picture of Genomic Similarities and Differences.</title>
        <authorList>
            <person name="Dluhosova J."/>
            <person name="Istvanek J."/>
            <person name="Nedelnik J."/>
            <person name="Repkova J."/>
        </authorList>
    </citation>
    <scope>NUCLEOTIDE SEQUENCE [LARGE SCALE GENOMIC DNA]</scope>
    <source>
        <strain evidence="3">cv. 10/8</strain>
        <tissue evidence="2">Leaf</tissue>
    </source>
</reference>
<evidence type="ECO:0000313" key="2">
    <source>
        <dbReference type="EMBL" id="MCI61961.1"/>
    </source>
</evidence>
<accession>A0A392TLC3</accession>
<sequence>MKRNKPSKLEGEMAQLTTNPSKEELPPELSKHSKIG</sequence>
<feature type="region of interest" description="Disordered" evidence="1">
    <location>
        <begin position="1"/>
        <end position="36"/>
    </location>
</feature>